<protein>
    <submittedName>
        <fullName evidence="2">Uncharacterized protein</fullName>
    </submittedName>
</protein>
<keyword evidence="3" id="KW-1185">Reference proteome</keyword>
<gene>
    <name evidence="2" type="ORF">ACFOYY_15580</name>
</gene>
<dbReference type="Proteomes" id="UP001595698">
    <property type="component" value="Unassembled WGS sequence"/>
</dbReference>
<dbReference type="RefSeq" id="WP_352008522.1">
    <property type="nucleotide sequence ID" value="NZ_JBHSBC010000014.1"/>
</dbReference>
<sequence length="109" mass="11595">MRRQITKAAVSTACAVAMLAGAALPAYAATGRFVYRLQAGRPNLLVNPQSLRCIGLSAFGQTVLLVSNGTDEVANMYVNRNCTGAPIPVAPGERRDFDEPISAVMFVPR</sequence>
<proteinExistence type="predicted"/>
<feature type="chain" id="PRO_5045495419" evidence="1">
    <location>
        <begin position="29"/>
        <end position="109"/>
    </location>
</feature>
<evidence type="ECO:0000256" key="1">
    <source>
        <dbReference type="SAM" id="SignalP"/>
    </source>
</evidence>
<organism evidence="2 3">
    <name type="scientific">Streptosporangium jomthongense</name>
    <dbReference type="NCBI Taxonomy" id="1193683"/>
    <lineage>
        <taxon>Bacteria</taxon>
        <taxon>Bacillati</taxon>
        <taxon>Actinomycetota</taxon>
        <taxon>Actinomycetes</taxon>
        <taxon>Streptosporangiales</taxon>
        <taxon>Streptosporangiaceae</taxon>
        <taxon>Streptosporangium</taxon>
    </lineage>
</organism>
<name>A0ABV8F1L9_9ACTN</name>
<dbReference type="EMBL" id="JBHSBC010000014">
    <property type="protein sequence ID" value="MFC3981560.1"/>
    <property type="molecule type" value="Genomic_DNA"/>
</dbReference>
<feature type="signal peptide" evidence="1">
    <location>
        <begin position="1"/>
        <end position="28"/>
    </location>
</feature>
<comment type="caution">
    <text evidence="2">The sequence shown here is derived from an EMBL/GenBank/DDBJ whole genome shotgun (WGS) entry which is preliminary data.</text>
</comment>
<keyword evidence="1" id="KW-0732">Signal</keyword>
<evidence type="ECO:0000313" key="3">
    <source>
        <dbReference type="Proteomes" id="UP001595698"/>
    </source>
</evidence>
<evidence type="ECO:0000313" key="2">
    <source>
        <dbReference type="EMBL" id="MFC3981560.1"/>
    </source>
</evidence>
<accession>A0ABV8F1L9</accession>
<reference evidence="3" key="1">
    <citation type="journal article" date="2019" name="Int. J. Syst. Evol. Microbiol.">
        <title>The Global Catalogue of Microorganisms (GCM) 10K type strain sequencing project: providing services to taxonomists for standard genome sequencing and annotation.</title>
        <authorList>
            <consortium name="The Broad Institute Genomics Platform"/>
            <consortium name="The Broad Institute Genome Sequencing Center for Infectious Disease"/>
            <person name="Wu L."/>
            <person name="Ma J."/>
        </authorList>
    </citation>
    <scope>NUCLEOTIDE SEQUENCE [LARGE SCALE GENOMIC DNA]</scope>
    <source>
        <strain evidence="3">TBRC 7912</strain>
    </source>
</reference>